<dbReference type="SUPFAM" id="SSF54427">
    <property type="entry name" value="NTF2-like"/>
    <property type="match status" value="1"/>
</dbReference>
<dbReference type="EMBL" id="QYRN01000005">
    <property type="protein sequence ID" value="RIY00906.1"/>
    <property type="molecule type" value="Genomic_DNA"/>
</dbReference>
<accession>A0A3A1WJX5</accession>
<organism evidence="2 3">
    <name type="scientific">Aureimonas flava</name>
    <dbReference type="NCBI Taxonomy" id="2320271"/>
    <lineage>
        <taxon>Bacteria</taxon>
        <taxon>Pseudomonadati</taxon>
        <taxon>Pseudomonadota</taxon>
        <taxon>Alphaproteobacteria</taxon>
        <taxon>Hyphomicrobiales</taxon>
        <taxon>Aurantimonadaceae</taxon>
        <taxon>Aureimonas</taxon>
    </lineage>
</organism>
<reference evidence="3" key="1">
    <citation type="submission" date="2018-09" db="EMBL/GenBank/DDBJ databases">
        <authorList>
            <person name="Tuo L."/>
        </authorList>
    </citation>
    <scope>NUCLEOTIDE SEQUENCE [LARGE SCALE GENOMIC DNA]</scope>
    <source>
        <strain evidence="3">M2BS4Y-1</strain>
    </source>
</reference>
<evidence type="ECO:0000313" key="3">
    <source>
        <dbReference type="Proteomes" id="UP000265750"/>
    </source>
</evidence>
<sequence length="158" mass="17598">MGEFLTEAQRKHSIIREIMDAAMAGSVGSIARHFAPGAVFSNRNNAGIIDAPWFNRMEGEYRLQGEDEAKSFLNELLRRATYISYKLRGIVVEDDEGASRCDWTRQDETDGSLVTGSTVYWFAFTTDGRIRSIETIGTIHSVIAPKREEAFAGSLSRG</sequence>
<dbReference type="Pfam" id="PF12680">
    <property type="entry name" value="SnoaL_2"/>
    <property type="match status" value="1"/>
</dbReference>
<feature type="domain" description="SnoaL-like" evidence="1">
    <location>
        <begin position="15"/>
        <end position="132"/>
    </location>
</feature>
<name>A0A3A1WJX5_9HYPH</name>
<dbReference type="Proteomes" id="UP000265750">
    <property type="component" value="Unassembled WGS sequence"/>
</dbReference>
<dbReference type="Gene3D" id="3.10.450.50">
    <property type="match status" value="1"/>
</dbReference>
<gene>
    <name evidence="2" type="ORF">D3218_10915</name>
</gene>
<dbReference type="AlphaFoldDB" id="A0A3A1WJX5"/>
<comment type="caution">
    <text evidence="2">The sequence shown here is derived from an EMBL/GenBank/DDBJ whole genome shotgun (WGS) entry which is preliminary data.</text>
</comment>
<dbReference type="RefSeq" id="WP_119540108.1">
    <property type="nucleotide sequence ID" value="NZ_QYRN01000005.1"/>
</dbReference>
<dbReference type="OrthoDB" id="7907853at2"/>
<dbReference type="InterPro" id="IPR032710">
    <property type="entry name" value="NTF2-like_dom_sf"/>
</dbReference>
<dbReference type="InterPro" id="IPR037401">
    <property type="entry name" value="SnoaL-like"/>
</dbReference>
<evidence type="ECO:0000313" key="2">
    <source>
        <dbReference type="EMBL" id="RIY00906.1"/>
    </source>
</evidence>
<keyword evidence="3" id="KW-1185">Reference proteome</keyword>
<proteinExistence type="predicted"/>
<protein>
    <submittedName>
        <fullName evidence="2">Nuclear transport factor 2 family protein</fullName>
    </submittedName>
</protein>
<evidence type="ECO:0000259" key="1">
    <source>
        <dbReference type="Pfam" id="PF12680"/>
    </source>
</evidence>